<name>A0A1P8WNW9_9PLAN</name>
<dbReference type="KEGG" id="fmr:Fuma_05407"/>
<protein>
    <submittedName>
        <fullName evidence="1">Putative bacillithiol system oxidoreductase, YpdA family</fullName>
    </submittedName>
</protein>
<dbReference type="Gene3D" id="3.50.50.60">
    <property type="entry name" value="FAD/NAD(P)-binding domain"/>
    <property type="match status" value="1"/>
</dbReference>
<dbReference type="OrthoDB" id="9773233at2"/>
<dbReference type="Pfam" id="PF13738">
    <property type="entry name" value="Pyr_redox_3"/>
    <property type="match status" value="1"/>
</dbReference>
<dbReference type="SUPFAM" id="SSF51905">
    <property type="entry name" value="FAD/NAD(P)-binding domain"/>
    <property type="match status" value="1"/>
</dbReference>
<accession>A0A1P8WNW9</accession>
<evidence type="ECO:0000313" key="2">
    <source>
        <dbReference type="Proteomes" id="UP000187735"/>
    </source>
</evidence>
<keyword evidence="2" id="KW-1185">Reference proteome</keyword>
<evidence type="ECO:0000313" key="1">
    <source>
        <dbReference type="EMBL" id="APZ95745.1"/>
    </source>
</evidence>
<dbReference type="AlphaFoldDB" id="A0A1P8WNW9"/>
<dbReference type="PRINTS" id="PR00411">
    <property type="entry name" value="PNDRDTASEI"/>
</dbReference>
<reference evidence="1 2" key="1">
    <citation type="journal article" date="2016" name="Front. Microbiol.">
        <title>Fuerstia marisgermanicae gen. nov., sp. nov., an Unusual Member of the Phylum Planctomycetes from the German Wadden Sea.</title>
        <authorList>
            <person name="Kohn T."/>
            <person name="Heuer A."/>
            <person name="Jogler M."/>
            <person name="Vollmers J."/>
            <person name="Boedeker C."/>
            <person name="Bunk B."/>
            <person name="Rast P."/>
            <person name="Borchert D."/>
            <person name="Glockner I."/>
            <person name="Freese H.M."/>
            <person name="Klenk H.P."/>
            <person name="Overmann J."/>
            <person name="Kaster A.K."/>
            <person name="Rohde M."/>
            <person name="Wiegand S."/>
            <person name="Jogler C."/>
        </authorList>
    </citation>
    <scope>NUCLEOTIDE SEQUENCE [LARGE SCALE GENOMIC DNA]</scope>
    <source>
        <strain evidence="1 2">NH11</strain>
    </source>
</reference>
<gene>
    <name evidence="1" type="ORF">Fuma_05407</name>
</gene>
<dbReference type="STRING" id="1891926.Fuma_05407"/>
<dbReference type="Proteomes" id="UP000187735">
    <property type="component" value="Chromosome"/>
</dbReference>
<proteinExistence type="predicted"/>
<sequence>MSRDFVYTCGTMQKNRLVIVGAGPIGLEAAVKAVSQGFDVTVLERGDIGDAIQRWKHVPLFTPFGMNSSTVGRSLIADQQPPALDDLLHGGQFCERYLRPLANSTALSGCVLTQHEVVAVSRRAFGKSDRIGQPGRADQPFRILVRTNDGERIFDADVLLDCSGFTSRHHFVGAGGMPCVGEQLLLTDSDYGIPNVAGAEGDRYRGRHSLVIGSGYSAATSVCLLADLAGDDAATKITWITRGNCDKPLRQVIDDPLPMRAELTDRANRLAVGDDPIVDWRPGLHVDEIEQTESGFAVKLFTNPESGEGRVERIFCDHIIANPGYRPNTDPFRELQIHRCYATDGPIKLAAHLLGESSNDCLQQTSTGCELLQNPEPNFYILGAASYGRDSRFLMQIGLQQVDQVFEHFASTNGANA</sequence>
<dbReference type="RefSeq" id="WP_083732363.1">
    <property type="nucleotide sequence ID" value="NZ_CP017641.1"/>
</dbReference>
<organism evidence="1 2">
    <name type="scientific">Fuerstiella marisgermanici</name>
    <dbReference type="NCBI Taxonomy" id="1891926"/>
    <lineage>
        <taxon>Bacteria</taxon>
        <taxon>Pseudomonadati</taxon>
        <taxon>Planctomycetota</taxon>
        <taxon>Planctomycetia</taxon>
        <taxon>Planctomycetales</taxon>
        <taxon>Planctomycetaceae</taxon>
        <taxon>Fuerstiella</taxon>
    </lineage>
</organism>
<dbReference type="InterPro" id="IPR036188">
    <property type="entry name" value="FAD/NAD-bd_sf"/>
</dbReference>
<dbReference type="EMBL" id="CP017641">
    <property type="protein sequence ID" value="APZ95745.1"/>
    <property type="molecule type" value="Genomic_DNA"/>
</dbReference>
<dbReference type="PRINTS" id="PR00368">
    <property type="entry name" value="FADPNR"/>
</dbReference>